<keyword evidence="2" id="KW-1185">Reference proteome</keyword>
<dbReference type="InterPro" id="IPR032675">
    <property type="entry name" value="LRR_dom_sf"/>
</dbReference>
<dbReference type="Gene3D" id="3.80.10.10">
    <property type="entry name" value="Ribonuclease Inhibitor"/>
    <property type="match status" value="1"/>
</dbReference>
<proteinExistence type="predicted"/>
<dbReference type="RefSeq" id="WP_058935258.1">
    <property type="nucleotide sequence ID" value="NZ_CP013729.1"/>
</dbReference>
<dbReference type="OrthoDB" id="9157385at2"/>
<dbReference type="Proteomes" id="UP000060699">
    <property type="component" value="Chromosome"/>
</dbReference>
<gene>
    <name evidence="1" type="ORF">RD2015_2618</name>
</gene>
<dbReference type="SUPFAM" id="SSF52058">
    <property type="entry name" value="L domain-like"/>
    <property type="match status" value="1"/>
</dbReference>
<accession>A0A0U3N4E5</accession>
<protein>
    <submittedName>
        <fullName evidence="1">Uncharacterized protein</fullName>
    </submittedName>
</protein>
<dbReference type="AlphaFoldDB" id="A0A0U3N4E5"/>
<dbReference type="KEGG" id="rdp:RD2015_2618"/>
<dbReference type="EMBL" id="CP013729">
    <property type="protein sequence ID" value="ALV07083.1"/>
    <property type="molecule type" value="Genomic_DNA"/>
</dbReference>
<organism evidence="1 2">
    <name type="scientific">Roseateles depolymerans</name>
    <dbReference type="NCBI Taxonomy" id="76731"/>
    <lineage>
        <taxon>Bacteria</taxon>
        <taxon>Pseudomonadati</taxon>
        <taxon>Pseudomonadota</taxon>
        <taxon>Betaproteobacteria</taxon>
        <taxon>Burkholderiales</taxon>
        <taxon>Sphaerotilaceae</taxon>
        <taxon>Roseateles</taxon>
    </lineage>
</organism>
<dbReference type="STRING" id="76731.RD2015_2618"/>
<name>A0A0U3N4E5_9BURK</name>
<evidence type="ECO:0000313" key="1">
    <source>
        <dbReference type="EMBL" id="ALV07083.1"/>
    </source>
</evidence>
<evidence type="ECO:0000313" key="2">
    <source>
        <dbReference type="Proteomes" id="UP000060699"/>
    </source>
</evidence>
<reference evidence="1 2" key="1">
    <citation type="submission" date="2015-12" db="EMBL/GenBank/DDBJ databases">
        <title>Complete genome of Roseateles depolymerans KCTC 42856.</title>
        <authorList>
            <person name="Kim K.M."/>
        </authorList>
    </citation>
    <scope>NUCLEOTIDE SEQUENCE [LARGE SCALE GENOMIC DNA]</scope>
    <source>
        <strain evidence="1 2">KCTC 42856</strain>
    </source>
</reference>
<sequence>MTQPLPGRTRIQDVVINGVRIDRVLNIDAQASKACAALWATGEFTQLHIGSYENPGLDRLDALDDFSGVTRLHVMLDHRVDVSPLKKHASTLVAYLCNDELNPLVDASEFRSLQSLSQPWDARLDLGEGPSALRRLFLDRYAPAAKDLSALPAAPQLQELGLLRSSVTSLAHVGRFPELQKLRLTMSRSLVSVNELSVCRGLKDLEIDGAKKIQDLDTTLPDCTGLEKLVLMKVADLRDLGFVAKMPDLRWLNLMDTSVVDGDMTPLIEHPRLEYVVFTSKKHFSHTEAQVRALRKSRSAP</sequence>